<dbReference type="Proteomes" id="UP000801428">
    <property type="component" value="Unassembled WGS sequence"/>
</dbReference>
<evidence type="ECO:0000313" key="3">
    <source>
        <dbReference type="Proteomes" id="UP000801428"/>
    </source>
</evidence>
<gene>
    <name evidence="2" type="ORF">E8E13_002152</name>
</gene>
<proteinExistence type="predicted"/>
<dbReference type="OrthoDB" id="1862401at2759"/>
<sequence>MSTTEMQVHPIGWENGPVEEQFAISDVDHTMPNIYVQIVEVFKLEPTSEKPKIVESMVKGLEYTLSQFPILAGALKMDPKNGQLWATKKRDSTVGLSVQDIEESFSSYEELEKSDFPVASLKWHKLMPKAVTEKVFYSPPEDDQEDCPAISTFQINFIKGGLILGVAVHHNCSDGPGCDRFLTMWAKNSAAVSKGLPFHTVPGGSSDRSRLSAKKPDAVRWKQIDQKIPVLRYGGGPALLPPADFKMPEITLGTWHFPKSKMEELKTKATSRTGVDWISTYDAITSILWKTITRSKLKFLQPDLNKEVVLVHAVNMRKAFDPPLPETYIGNAVGLARTEPMKISDLIADDNLPELAQRVRNSIKTITPQYAAELPEWVAGLEDRRWININVDAFLGMDMTATSWQAMNAYQQHDFGFGIVRAVRSPDPPYEGYVFVYPSRADVKENAVDEGIEVCVCLEKSCHVRLAQDEELLEYAQPRGN</sequence>
<dbReference type="EMBL" id="SWKU01000014">
    <property type="protein sequence ID" value="KAF3000692.1"/>
    <property type="molecule type" value="Genomic_DNA"/>
</dbReference>
<accession>A0A9P4TD64</accession>
<dbReference type="PANTHER" id="PTHR31896:SF64">
    <property type="entry name" value="TRICHOTHECENE 3-O-ACETYLTRANSFERASE"/>
    <property type="match status" value="1"/>
</dbReference>
<reference evidence="2" key="1">
    <citation type="submission" date="2019-04" db="EMBL/GenBank/DDBJ databases">
        <title>Sequencing of skin fungus with MAO and IRED activity.</title>
        <authorList>
            <person name="Marsaioli A.J."/>
            <person name="Bonatto J.M.C."/>
            <person name="Reis Junior O."/>
        </authorList>
    </citation>
    <scope>NUCLEOTIDE SEQUENCE</scope>
    <source>
        <strain evidence="2">30M1</strain>
    </source>
</reference>
<dbReference type="Gene3D" id="3.30.559.10">
    <property type="entry name" value="Chloramphenicol acetyltransferase-like domain"/>
    <property type="match status" value="2"/>
</dbReference>
<keyword evidence="1" id="KW-0808">Transferase</keyword>
<evidence type="ECO:0000256" key="1">
    <source>
        <dbReference type="ARBA" id="ARBA00022679"/>
    </source>
</evidence>
<evidence type="ECO:0008006" key="4">
    <source>
        <dbReference type="Google" id="ProtNLM"/>
    </source>
</evidence>
<dbReference type="GO" id="GO:0016740">
    <property type="term" value="F:transferase activity"/>
    <property type="evidence" value="ECO:0007669"/>
    <property type="project" value="UniProtKB-KW"/>
</dbReference>
<dbReference type="InterPro" id="IPR023213">
    <property type="entry name" value="CAT-like_dom_sf"/>
</dbReference>
<dbReference type="PANTHER" id="PTHR31896">
    <property type="entry name" value="FAMILY REGULATORY PROTEIN, PUTATIVE (AFU_ORTHOLOGUE AFUA_3G14730)-RELATED"/>
    <property type="match status" value="1"/>
</dbReference>
<organism evidence="2 3">
    <name type="scientific">Curvularia kusanoi</name>
    <name type="common">Cochliobolus kusanoi</name>
    <dbReference type="NCBI Taxonomy" id="90978"/>
    <lineage>
        <taxon>Eukaryota</taxon>
        <taxon>Fungi</taxon>
        <taxon>Dikarya</taxon>
        <taxon>Ascomycota</taxon>
        <taxon>Pezizomycotina</taxon>
        <taxon>Dothideomycetes</taxon>
        <taxon>Pleosporomycetidae</taxon>
        <taxon>Pleosporales</taxon>
        <taxon>Pleosporineae</taxon>
        <taxon>Pleosporaceae</taxon>
        <taxon>Curvularia</taxon>
    </lineage>
</organism>
<evidence type="ECO:0000313" key="2">
    <source>
        <dbReference type="EMBL" id="KAF3000692.1"/>
    </source>
</evidence>
<protein>
    <recommendedName>
        <fullName evidence="4">Trichothecene 3-O-acetyltransferase</fullName>
    </recommendedName>
</protein>
<name>A0A9P4TD64_CURKU</name>
<keyword evidence="3" id="KW-1185">Reference proteome</keyword>
<dbReference type="Pfam" id="PF02458">
    <property type="entry name" value="Transferase"/>
    <property type="match status" value="1"/>
</dbReference>
<dbReference type="InterPro" id="IPR051283">
    <property type="entry name" value="Sec_Metabolite_Acyltrans"/>
</dbReference>
<dbReference type="AlphaFoldDB" id="A0A9P4TD64"/>
<comment type="caution">
    <text evidence="2">The sequence shown here is derived from an EMBL/GenBank/DDBJ whole genome shotgun (WGS) entry which is preliminary data.</text>
</comment>